<dbReference type="SMART" id="SM00028">
    <property type="entry name" value="TPR"/>
    <property type="match status" value="5"/>
</dbReference>
<name>A0A2Z5FRW5_9BACT</name>
<sequence>MYTPAQQPAASAEALAADPSPRGHLILVLPFENHSTQPNVDWMSESMPEVMNRRLDSAGFLAISREDRLYALDHLGLPPNFRPSRASTIRLAQNLDADSVIIGSYSSDGKRITINARILDITSLKLNPPVEEQVDLPRLLDGINSLAWRLVRQIDPAYSVAEQTFVAADAKLPLSAFENYIRGLVEDAPAERIKHLQEAVRLDPTYAQAWLALGKLYFINQQFELAAAALDKVPRTDPGALHAAFDRGLASFYTGNYPRAEEAFGFVATQLPLSEVINNQGVAASRRNQDAAPLFQRAIDSDPKDPDYHFNLALALRRRNDIPGAMREVGECLKLRPQDSEAQALLVTLQGAASGGAAKTNASLATGAADSNSAGPLERIKRNYNESAFRQAAYEIDQMQAMKLETLPPAARAAAFASTGVRYLNNGLLLEAERQFQDALQADSTNEAAHAGLAQIRERSGDSDGARLQAQQSLQLKPNVDAHLVLARLDLQANQLSSAAGEVSQALKLEPRNAAALGLRQALQSRGQQVP</sequence>
<dbReference type="InterPro" id="IPR019734">
    <property type="entry name" value="TPR_rpt"/>
</dbReference>
<dbReference type="Gene3D" id="3.40.50.10610">
    <property type="entry name" value="ABC-type transport auxiliary lipoprotein component"/>
    <property type="match status" value="1"/>
</dbReference>
<keyword evidence="2 3" id="KW-0802">TPR repeat</keyword>
<protein>
    <submittedName>
        <fullName evidence="4">TPR repeat-containing protein</fullName>
    </submittedName>
</protein>
<dbReference type="KEGG" id="abas:ACPOL_0055"/>
<keyword evidence="5" id="KW-1185">Reference proteome</keyword>
<evidence type="ECO:0000313" key="5">
    <source>
        <dbReference type="Proteomes" id="UP000253606"/>
    </source>
</evidence>
<dbReference type="InterPro" id="IPR011990">
    <property type="entry name" value="TPR-like_helical_dom_sf"/>
</dbReference>
<dbReference type="AlphaFoldDB" id="A0A2Z5FRW5"/>
<feature type="repeat" description="TPR" evidence="3">
    <location>
        <begin position="207"/>
        <end position="240"/>
    </location>
</feature>
<dbReference type="Gene3D" id="1.25.40.10">
    <property type="entry name" value="Tetratricopeptide repeat domain"/>
    <property type="match status" value="3"/>
</dbReference>
<accession>A0A2Z5FRW5</accession>
<evidence type="ECO:0000256" key="3">
    <source>
        <dbReference type="PROSITE-ProRule" id="PRU00339"/>
    </source>
</evidence>
<dbReference type="Pfam" id="PF14559">
    <property type="entry name" value="TPR_19"/>
    <property type="match status" value="1"/>
</dbReference>
<organism evidence="4 5">
    <name type="scientific">Acidisarcina polymorpha</name>
    <dbReference type="NCBI Taxonomy" id="2211140"/>
    <lineage>
        <taxon>Bacteria</taxon>
        <taxon>Pseudomonadati</taxon>
        <taxon>Acidobacteriota</taxon>
        <taxon>Terriglobia</taxon>
        <taxon>Terriglobales</taxon>
        <taxon>Acidobacteriaceae</taxon>
        <taxon>Acidisarcina</taxon>
    </lineage>
</organism>
<gene>
    <name evidence="4" type="ORF">ACPOL_0055</name>
</gene>
<dbReference type="InterPro" id="IPR050498">
    <property type="entry name" value="Ycf3"/>
</dbReference>
<evidence type="ECO:0000256" key="2">
    <source>
        <dbReference type="ARBA" id="ARBA00022803"/>
    </source>
</evidence>
<dbReference type="Pfam" id="PF13432">
    <property type="entry name" value="TPR_16"/>
    <property type="match status" value="2"/>
</dbReference>
<proteinExistence type="predicted"/>
<reference evidence="4 5" key="1">
    <citation type="journal article" date="2018" name="Front. Microbiol.">
        <title>Hydrolytic Capabilities as a Key to Environmental Success: Chitinolytic and Cellulolytic Acidobacteria From Acidic Sub-arctic Soils and Boreal Peatlands.</title>
        <authorList>
            <person name="Belova S.E."/>
            <person name="Ravin N.V."/>
            <person name="Pankratov T.A."/>
            <person name="Rakitin A.L."/>
            <person name="Ivanova A.A."/>
            <person name="Beletsky A.V."/>
            <person name="Mardanov A.V."/>
            <person name="Sinninghe Damste J.S."/>
            <person name="Dedysh S.N."/>
        </authorList>
    </citation>
    <scope>NUCLEOTIDE SEQUENCE [LARGE SCALE GENOMIC DNA]</scope>
    <source>
        <strain evidence="4 5">SBC82</strain>
    </source>
</reference>
<dbReference type="PANTHER" id="PTHR44858:SF1">
    <property type="entry name" value="UDP-N-ACETYLGLUCOSAMINE--PEPTIDE N-ACETYLGLUCOSAMINYLTRANSFERASE SPINDLY-RELATED"/>
    <property type="match status" value="1"/>
</dbReference>
<dbReference type="Proteomes" id="UP000253606">
    <property type="component" value="Chromosome"/>
</dbReference>
<evidence type="ECO:0000256" key="1">
    <source>
        <dbReference type="ARBA" id="ARBA00022737"/>
    </source>
</evidence>
<dbReference type="PANTHER" id="PTHR44858">
    <property type="entry name" value="TETRATRICOPEPTIDE REPEAT PROTEIN 6"/>
    <property type="match status" value="1"/>
</dbReference>
<keyword evidence="1" id="KW-0677">Repeat</keyword>
<dbReference type="SUPFAM" id="SSF48452">
    <property type="entry name" value="TPR-like"/>
    <property type="match status" value="2"/>
</dbReference>
<dbReference type="PROSITE" id="PS50005">
    <property type="entry name" value="TPR"/>
    <property type="match status" value="1"/>
</dbReference>
<evidence type="ECO:0000313" key="4">
    <source>
        <dbReference type="EMBL" id="AXC09442.1"/>
    </source>
</evidence>
<dbReference type="EMBL" id="CP030840">
    <property type="protein sequence ID" value="AXC09442.1"/>
    <property type="molecule type" value="Genomic_DNA"/>
</dbReference>